<dbReference type="EMBL" id="BAAAYX010000013">
    <property type="protein sequence ID" value="GAA3711221.1"/>
    <property type="molecule type" value="Genomic_DNA"/>
</dbReference>
<evidence type="ECO:0000313" key="3">
    <source>
        <dbReference type="Proteomes" id="UP001500051"/>
    </source>
</evidence>
<reference evidence="3" key="1">
    <citation type="journal article" date="2019" name="Int. J. Syst. Evol. Microbiol.">
        <title>The Global Catalogue of Microorganisms (GCM) 10K type strain sequencing project: providing services to taxonomists for standard genome sequencing and annotation.</title>
        <authorList>
            <consortium name="The Broad Institute Genomics Platform"/>
            <consortium name="The Broad Institute Genome Sequencing Center for Infectious Disease"/>
            <person name="Wu L."/>
            <person name="Ma J."/>
        </authorList>
    </citation>
    <scope>NUCLEOTIDE SEQUENCE [LARGE SCALE GENOMIC DNA]</scope>
    <source>
        <strain evidence="3">JCM 16548</strain>
    </source>
</reference>
<dbReference type="Pfam" id="PF04073">
    <property type="entry name" value="tRNA_edit"/>
    <property type="match status" value="1"/>
</dbReference>
<proteinExistence type="predicted"/>
<dbReference type="Proteomes" id="UP001500051">
    <property type="component" value="Unassembled WGS sequence"/>
</dbReference>
<accession>A0ABP7DZ89</accession>
<gene>
    <name evidence="2" type="ORF">GCM10022204_32440</name>
</gene>
<name>A0ABP7DZ89_9ACTN</name>
<dbReference type="SUPFAM" id="SSF55826">
    <property type="entry name" value="YbaK/ProRS associated domain"/>
    <property type="match status" value="1"/>
</dbReference>
<comment type="caution">
    <text evidence="2">The sequence shown here is derived from an EMBL/GenBank/DDBJ whole genome shotgun (WGS) entry which is preliminary data.</text>
</comment>
<dbReference type="InterPro" id="IPR036754">
    <property type="entry name" value="YbaK/aa-tRNA-synt-asso_dom_sf"/>
</dbReference>
<sequence length="167" mass="17304">MSSEPEQPPDVAHLPEGVRRMLTAAVGRGLAVEVRPRPPADSLEAAAAVLGITPADIAKTLVLRRSGDNYLYAVIAGDTQIAWPRLRSVVGVNKMSLPDPAAALGATGYERGTITPIGAAGDWPVYVDTGLVGRRVAMGSGAHGYSAFVAIDDLVRAYGATVADIAE</sequence>
<dbReference type="Gene3D" id="3.90.960.10">
    <property type="entry name" value="YbaK/aminoacyl-tRNA synthetase-associated domain"/>
    <property type="match status" value="1"/>
</dbReference>
<dbReference type="PANTHER" id="PTHR30411:SF1">
    <property type="entry name" value="CYTOPLASMIC PROTEIN"/>
    <property type="match status" value="1"/>
</dbReference>
<organism evidence="2 3">
    <name type="scientific">Microlunatus aurantiacus</name>
    <dbReference type="NCBI Taxonomy" id="446786"/>
    <lineage>
        <taxon>Bacteria</taxon>
        <taxon>Bacillati</taxon>
        <taxon>Actinomycetota</taxon>
        <taxon>Actinomycetes</taxon>
        <taxon>Propionibacteriales</taxon>
        <taxon>Propionibacteriaceae</taxon>
        <taxon>Microlunatus</taxon>
    </lineage>
</organism>
<evidence type="ECO:0000313" key="2">
    <source>
        <dbReference type="EMBL" id="GAA3711221.1"/>
    </source>
</evidence>
<protein>
    <submittedName>
        <fullName evidence="2">YbaK/EbsC family protein</fullName>
    </submittedName>
</protein>
<evidence type="ECO:0000259" key="1">
    <source>
        <dbReference type="Pfam" id="PF04073"/>
    </source>
</evidence>
<feature type="domain" description="YbaK/aminoacyl-tRNA synthetase-associated" evidence="1">
    <location>
        <begin position="38"/>
        <end position="156"/>
    </location>
</feature>
<keyword evidence="3" id="KW-1185">Reference proteome</keyword>
<dbReference type="RefSeq" id="WP_344813449.1">
    <property type="nucleotide sequence ID" value="NZ_BAAAYX010000013.1"/>
</dbReference>
<dbReference type="PANTHER" id="PTHR30411">
    <property type="entry name" value="CYTOPLASMIC PROTEIN"/>
    <property type="match status" value="1"/>
</dbReference>
<dbReference type="InterPro" id="IPR007214">
    <property type="entry name" value="YbaK/aa-tRNA-synth-assoc-dom"/>
</dbReference>
<dbReference type="CDD" id="cd04332">
    <property type="entry name" value="YbaK_like"/>
    <property type="match status" value="1"/>
</dbReference>